<dbReference type="Pfam" id="PF00083">
    <property type="entry name" value="Sugar_tr"/>
    <property type="match status" value="1"/>
</dbReference>
<gene>
    <name evidence="7" type="ORF">Cob_v008035</name>
</gene>
<dbReference type="Gene3D" id="1.20.1250.20">
    <property type="entry name" value="MFS general substrate transporter like domains"/>
    <property type="match status" value="1"/>
</dbReference>
<dbReference type="InterPro" id="IPR005828">
    <property type="entry name" value="MFS_sugar_transport-like"/>
</dbReference>
<evidence type="ECO:0000256" key="2">
    <source>
        <dbReference type="ARBA" id="ARBA00010992"/>
    </source>
</evidence>
<proteinExistence type="inferred from homology"/>
<evidence type="ECO:0000259" key="6">
    <source>
        <dbReference type="PROSITE" id="PS50850"/>
    </source>
</evidence>
<feature type="domain" description="Major facilitator superfamily (MFS) profile" evidence="6">
    <location>
        <begin position="1"/>
        <end position="132"/>
    </location>
</feature>
<dbReference type="EMBL" id="AMCV02000022">
    <property type="protein sequence ID" value="TDZ18940.1"/>
    <property type="molecule type" value="Genomic_DNA"/>
</dbReference>
<dbReference type="SUPFAM" id="SSF103473">
    <property type="entry name" value="MFS general substrate transporter"/>
    <property type="match status" value="1"/>
</dbReference>
<evidence type="ECO:0000256" key="4">
    <source>
        <dbReference type="ARBA" id="ARBA00022989"/>
    </source>
</evidence>
<dbReference type="PROSITE" id="PS50850">
    <property type="entry name" value="MFS"/>
    <property type="match status" value="1"/>
</dbReference>
<keyword evidence="5" id="KW-0472">Membrane</keyword>
<evidence type="ECO:0000256" key="5">
    <source>
        <dbReference type="ARBA" id="ARBA00023136"/>
    </source>
</evidence>
<comment type="similarity">
    <text evidence="2">Belongs to the major facilitator superfamily. Sugar transporter (TC 2.A.1.1) family.</text>
</comment>
<dbReference type="PANTHER" id="PTHR48022:SF3">
    <property type="entry name" value="HEXOSE TRANSPORTER PROTEIN (AFU_ORTHOLOGUE AFUA_8G04480)-RELATED"/>
    <property type="match status" value="1"/>
</dbReference>
<comment type="caution">
    <text evidence="7">The sequence shown here is derived from an EMBL/GenBank/DDBJ whole genome shotgun (WGS) entry which is preliminary data.</text>
</comment>
<dbReference type="InterPro" id="IPR036259">
    <property type="entry name" value="MFS_trans_sf"/>
</dbReference>
<organism evidence="7 8">
    <name type="scientific">Colletotrichum orbiculare (strain 104-T / ATCC 96160 / CBS 514.97 / LARS 414 / MAFF 240422)</name>
    <name type="common">Cucumber anthracnose fungus</name>
    <name type="synonym">Colletotrichum lagenarium</name>
    <dbReference type="NCBI Taxonomy" id="1213857"/>
    <lineage>
        <taxon>Eukaryota</taxon>
        <taxon>Fungi</taxon>
        <taxon>Dikarya</taxon>
        <taxon>Ascomycota</taxon>
        <taxon>Pezizomycotina</taxon>
        <taxon>Sordariomycetes</taxon>
        <taxon>Hypocreomycetidae</taxon>
        <taxon>Glomerellales</taxon>
        <taxon>Glomerellaceae</taxon>
        <taxon>Colletotrichum</taxon>
        <taxon>Colletotrichum orbiculare species complex</taxon>
    </lineage>
</organism>
<dbReference type="OrthoDB" id="6133115at2759"/>
<dbReference type="InterPro" id="IPR050360">
    <property type="entry name" value="MFS_Sugar_Transporters"/>
</dbReference>
<evidence type="ECO:0000313" key="7">
    <source>
        <dbReference type="EMBL" id="TDZ18940.1"/>
    </source>
</evidence>
<comment type="subcellular location">
    <subcellularLocation>
        <location evidence="1">Membrane</location>
        <topology evidence="1">Multi-pass membrane protein</topology>
    </subcellularLocation>
</comment>
<dbReference type="Proteomes" id="UP000014480">
    <property type="component" value="Unassembled WGS sequence"/>
</dbReference>
<dbReference type="InterPro" id="IPR020846">
    <property type="entry name" value="MFS_dom"/>
</dbReference>
<dbReference type="eggNOG" id="KOG0254">
    <property type="taxonomic scope" value="Eukaryota"/>
</dbReference>
<evidence type="ECO:0000313" key="8">
    <source>
        <dbReference type="Proteomes" id="UP000014480"/>
    </source>
</evidence>
<reference evidence="8" key="1">
    <citation type="journal article" date="2013" name="New Phytol.">
        <title>Comparative genomic and transcriptomic analyses reveal the hemibiotrophic stage shift of Colletotrichum fungi.</title>
        <authorList>
            <person name="Gan P."/>
            <person name="Ikeda K."/>
            <person name="Irieda H."/>
            <person name="Narusaka M."/>
            <person name="O'Connell R.J."/>
            <person name="Narusaka Y."/>
            <person name="Takano Y."/>
            <person name="Kubo Y."/>
            <person name="Shirasu K."/>
        </authorList>
    </citation>
    <scope>NUCLEOTIDE SEQUENCE [LARGE SCALE GENOMIC DNA]</scope>
    <source>
        <strain evidence="8">104-T / ATCC 96160 / CBS 514.97 / LARS 414 / MAFF 240422</strain>
    </source>
</reference>
<protein>
    <submittedName>
        <fullName evidence="7">Lactose permease</fullName>
    </submittedName>
</protein>
<reference evidence="8" key="2">
    <citation type="journal article" date="2019" name="Mol. Plant Microbe Interact.">
        <title>Genome sequence resources for four phytopathogenic fungi from the Colletotrichum orbiculare species complex.</title>
        <authorList>
            <person name="Gan P."/>
            <person name="Tsushima A."/>
            <person name="Narusaka M."/>
            <person name="Narusaka Y."/>
            <person name="Takano Y."/>
            <person name="Kubo Y."/>
            <person name="Shirasu K."/>
        </authorList>
    </citation>
    <scope>GENOME REANNOTATION</scope>
    <source>
        <strain evidence="8">104-T / ATCC 96160 / CBS 514.97 / LARS 414 / MAFF 240422</strain>
    </source>
</reference>
<keyword evidence="3" id="KW-0812">Transmembrane</keyword>
<evidence type="ECO:0000256" key="1">
    <source>
        <dbReference type="ARBA" id="ARBA00004141"/>
    </source>
</evidence>
<dbReference type="AlphaFoldDB" id="N4VDZ0"/>
<evidence type="ECO:0000256" key="3">
    <source>
        <dbReference type="ARBA" id="ARBA00022692"/>
    </source>
</evidence>
<sequence>MVDKVGRRALFLASGSIMLVSFSIVTGLSGSFATTGNAPTGTAVIPFLFIFYLGYDIALTPLMVSYPLECWPYRLRAKGLTAALMTSLACIFFNTFVNPVALESIQWRYYFVFLAVLVIMIVSVWFGYPETRGRTLENVAFLFDGDGAEVGPGTASGALKQAEGLVVGDAAHVEVLEKR</sequence>
<accession>N4VDZ0</accession>
<dbReference type="GO" id="GO:0016020">
    <property type="term" value="C:membrane"/>
    <property type="evidence" value="ECO:0007669"/>
    <property type="project" value="UniProtKB-SubCell"/>
</dbReference>
<dbReference type="HOGENOM" id="CLU_001265_30_0_1"/>
<dbReference type="PANTHER" id="PTHR48022">
    <property type="entry name" value="PLASTIDIC GLUCOSE TRANSPORTER 4"/>
    <property type="match status" value="1"/>
</dbReference>
<keyword evidence="4" id="KW-1133">Transmembrane helix</keyword>
<keyword evidence="8" id="KW-1185">Reference proteome</keyword>
<name>N4VDZ0_COLOR</name>
<dbReference type="GO" id="GO:0005351">
    <property type="term" value="F:carbohydrate:proton symporter activity"/>
    <property type="evidence" value="ECO:0007669"/>
    <property type="project" value="TreeGrafter"/>
</dbReference>